<accession>A0A4C1UNK1</accession>
<dbReference type="AlphaFoldDB" id="A0A4C1UNK1"/>
<protein>
    <submittedName>
        <fullName evidence="1">Uncharacterized protein</fullName>
    </submittedName>
</protein>
<name>A0A4C1UNK1_EUMVA</name>
<dbReference type="EMBL" id="BGZK01000198">
    <property type="protein sequence ID" value="GBP27760.1"/>
    <property type="molecule type" value="Genomic_DNA"/>
</dbReference>
<evidence type="ECO:0000313" key="1">
    <source>
        <dbReference type="EMBL" id="GBP27760.1"/>
    </source>
</evidence>
<sequence length="119" mass="13738">MEVECESQFDDNFCRDESGSKYVVRMPLLTEQPQLGGAHTEAEAKRLKKELTDLLPSAGFEQRKWISNRRELLFDIPLEHLEKPHICDNADSLDYVKILVIQCNASNDQFAYHLNLSLE</sequence>
<evidence type="ECO:0000313" key="2">
    <source>
        <dbReference type="Proteomes" id="UP000299102"/>
    </source>
</evidence>
<dbReference type="Proteomes" id="UP000299102">
    <property type="component" value="Unassembled WGS sequence"/>
</dbReference>
<keyword evidence="2" id="KW-1185">Reference proteome</keyword>
<organism evidence="1 2">
    <name type="scientific">Eumeta variegata</name>
    <name type="common">Bagworm moth</name>
    <name type="synonym">Eumeta japonica</name>
    <dbReference type="NCBI Taxonomy" id="151549"/>
    <lineage>
        <taxon>Eukaryota</taxon>
        <taxon>Metazoa</taxon>
        <taxon>Ecdysozoa</taxon>
        <taxon>Arthropoda</taxon>
        <taxon>Hexapoda</taxon>
        <taxon>Insecta</taxon>
        <taxon>Pterygota</taxon>
        <taxon>Neoptera</taxon>
        <taxon>Endopterygota</taxon>
        <taxon>Lepidoptera</taxon>
        <taxon>Glossata</taxon>
        <taxon>Ditrysia</taxon>
        <taxon>Tineoidea</taxon>
        <taxon>Psychidae</taxon>
        <taxon>Oiketicinae</taxon>
        <taxon>Eumeta</taxon>
    </lineage>
</organism>
<proteinExistence type="predicted"/>
<reference evidence="1 2" key="1">
    <citation type="journal article" date="2019" name="Commun. Biol.">
        <title>The bagworm genome reveals a unique fibroin gene that provides high tensile strength.</title>
        <authorList>
            <person name="Kono N."/>
            <person name="Nakamura H."/>
            <person name="Ohtoshi R."/>
            <person name="Tomita M."/>
            <person name="Numata K."/>
            <person name="Arakawa K."/>
        </authorList>
    </citation>
    <scope>NUCLEOTIDE SEQUENCE [LARGE SCALE GENOMIC DNA]</scope>
</reference>
<gene>
    <name evidence="1" type="ORF">EVAR_82809_1</name>
</gene>
<comment type="caution">
    <text evidence="1">The sequence shown here is derived from an EMBL/GenBank/DDBJ whole genome shotgun (WGS) entry which is preliminary data.</text>
</comment>
<dbReference type="OrthoDB" id="8052806at2759"/>